<dbReference type="VEuPathDB" id="AmoebaDB:DICPUDRAFT_149913"/>
<organism evidence="1 2">
    <name type="scientific">Dictyostelium purpureum</name>
    <name type="common">Slime mold</name>
    <dbReference type="NCBI Taxonomy" id="5786"/>
    <lineage>
        <taxon>Eukaryota</taxon>
        <taxon>Amoebozoa</taxon>
        <taxon>Evosea</taxon>
        <taxon>Eumycetozoa</taxon>
        <taxon>Dictyostelia</taxon>
        <taxon>Dictyosteliales</taxon>
        <taxon>Dictyosteliaceae</taxon>
        <taxon>Dictyostelium</taxon>
    </lineage>
</organism>
<dbReference type="EMBL" id="GL870998">
    <property type="protein sequence ID" value="EGC37518.1"/>
    <property type="molecule type" value="Genomic_DNA"/>
</dbReference>
<dbReference type="STRING" id="5786.F0ZEZ5"/>
<dbReference type="RefSeq" id="XP_003285992.1">
    <property type="nucleotide sequence ID" value="XM_003285944.1"/>
</dbReference>
<proteinExistence type="predicted"/>
<evidence type="ECO:0000313" key="2">
    <source>
        <dbReference type="Proteomes" id="UP000001064"/>
    </source>
</evidence>
<sequence length="80" mass="9219">MNELESETLAATTCVICCILENYQTEGGITVPEPLRPFLGNCFKYTFKKRKKHINFIKFSIILTGKDFIPFVKSKTKQKK</sequence>
<dbReference type="AlphaFoldDB" id="F0ZEZ5"/>
<reference evidence="2" key="1">
    <citation type="journal article" date="2011" name="Genome Biol.">
        <title>Comparative genomics of the social amoebae Dictyostelium discoideum and Dictyostelium purpureum.</title>
        <authorList>
            <consortium name="US DOE Joint Genome Institute (JGI-PGF)"/>
            <person name="Sucgang R."/>
            <person name="Kuo A."/>
            <person name="Tian X."/>
            <person name="Salerno W."/>
            <person name="Parikh A."/>
            <person name="Feasley C.L."/>
            <person name="Dalin E."/>
            <person name="Tu H."/>
            <person name="Huang E."/>
            <person name="Barry K."/>
            <person name="Lindquist E."/>
            <person name="Shapiro H."/>
            <person name="Bruce D."/>
            <person name="Schmutz J."/>
            <person name="Salamov A."/>
            <person name="Fey P."/>
            <person name="Gaudet P."/>
            <person name="Anjard C."/>
            <person name="Babu M.M."/>
            <person name="Basu S."/>
            <person name="Bushmanova Y."/>
            <person name="van der Wel H."/>
            <person name="Katoh-Kurasawa M."/>
            <person name="Dinh C."/>
            <person name="Coutinho P.M."/>
            <person name="Saito T."/>
            <person name="Elias M."/>
            <person name="Schaap P."/>
            <person name="Kay R.R."/>
            <person name="Henrissat B."/>
            <person name="Eichinger L."/>
            <person name="Rivero F."/>
            <person name="Putnam N.H."/>
            <person name="West C.M."/>
            <person name="Loomis W.F."/>
            <person name="Chisholm R.L."/>
            <person name="Shaulsky G."/>
            <person name="Strassmann J.E."/>
            <person name="Queller D.C."/>
            <person name="Kuspa A."/>
            <person name="Grigoriev I.V."/>
        </authorList>
    </citation>
    <scope>NUCLEOTIDE SEQUENCE [LARGE SCALE GENOMIC DNA]</scope>
    <source>
        <strain evidence="2">QSDP1</strain>
    </source>
</reference>
<dbReference type="Proteomes" id="UP000001064">
    <property type="component" value="Unassembled WGS sequence"/>
</dbReference>
<name>F0ZEZ5_DICPU</name>
<gene>
    <name evidence="1" type="ORF">DICPUDRAFT_149913</name>
</gene>
<dbReference type="KEGG" id="dpp:DICPUDRAFT_149913"/>
<dbReference type="OrthoDB" id="10264585at2759"/>
<dbReference type="GeneID" id="10499710"/>
<accession>F0ZEZ5</accession>
<dbReference type="InterPro" id="IPR045864">
    <property type="entry name" value="aa-tRNA-synth_II/BPL/LPL"/>
</dbReference>
<protein>
    <submittedName>
        <fullName evidence="1">Uncharacterized protein</fullName>
    </submittedName>
</protein>
<keyword evidence="2" id="KW-1185">Reference proteome</keyword>
<evidence type="ECO:0000313" key="1">
    <source>
        <dbReference type="EMBL" id="EGC37518.1"/>
    </source>
</evidence>
<dbReference type="Gene3D" id="3.30.930.10">
    <property type="entry name" value="Bira Bifunctional Protein, Domain 2"/>
    <property type="match status" value="1"/>
</dbReference>
<dbReference type="InParanoid" id="F0ZEZ5"/>